<name>A0A6C0H838_9ZZZZ</name>
<keyword evidence="1" id="KW-0812">Transmembrane</keyword>
<evidence type="ECO:0000256" key="1">
    <source>
        <dbReference type="SAM" id="Phobius"/>
    </source>
</evidence>
<evidence type="ECO:0000313" key="2">
    <source>
        <dbReference type="EMBL" id="QHT76530.1"/>
    </source>
</evidence>
<accession>A0A6C0H838</accession>
<sequence length="31" mass="3949">MVLIILFKILILIIIYCYFQRNYKKFRKIIK</sequence>
<protein>
    <submittedName>
        <fullName evidence="2">Uncharacterized protein</fullName>
    </submittedName>
</protein>
<dbReference type="EMBL" id="MN739897">
    <property type="protein sequence ID" value="QHT76530.1"/>
    <property type="molecule type" value="Genomic_DNA"/>
</dbReference>
<organism evidence="2">
    <name type="scientific">viral metagenome</name>
    <dbReference type="NCBI Taxonomy" id="1070528"/>
    <lineage>
        <taxon>unclassified sequences</taxon>
        <taxon>metagenomes</taxon>
        <taxon>organismal metagenomes</taxon>
    </lineage>
</organism>
<feature type="transmembrane region" description="Helical" evidence="1">
    <location>
        <begin position="6"/>
        <end position="23"/>
    </location>
</feature>
<keyword evidence="1" id="KW-0472">Membrane</keyword>
<proteinExistence type="predicted"/>
<dbReference type="AlphaFoldDB" id="A0A6C0H838"/>
<keyword evidence="1" id="KW-1133">Transmembrane helix</keyword>
<reference evidence="2" key="1">
    <citation type="journal article" date="2020" name="Nature">
        <title>Giant virus diversity and host interactions through global metagenomics.</title>
        <authorList>
            <person name="Schulz F."/>
            <person name="Roux S."/>
            <person name="Paez-Espino D."/>
            <person name="Jungbluth S."/>
            <person name="Walsh D.A."/>
            <person name="Denef V.J."/>
            <person name="McMahon K.D."/>
            <person name="Konstantinidis K.T."/>
            <person name="Eloe-Fadrosh E.A."/>
            <person name="Kyrpides N.C."/>
            <person name="Woyke T."/>
        </authorList>
    </citation>
    <scope>NUCLEOTIDE SEQUENCE</scope>
    <source>
        <strain evidence="2">GVMAG-M-3300023179-82</strain>
    </source>
</reference>